<dbReference type="Gene3D" id="3.50.50.60">
    <property type="entry name" value="FAD/NAD(P)-binding domain"/>
    <property type="match status" value="1"/>
</dbReference>
<reference evidence="22" key="1">
    <citation type="submission" date="2021-01" db="EMBL/GenBank/DDBJ databases">
        <title>Genome seq and assembly of Tabrizicola sp. KVB23.</title>
        <authorList>
            <person name="Chhetri G."/>
        </authorList>
    </citation>
    <scope>NUCLEOTIDE SEQUENCE</scope>
    <source>
        <strain evidence="22">KVB23</strain>
    </source>
</reference>
<feature type="binding site" evidence="16">
    <location>
        <position position="357"/>
    </location>
    <ligand>
        <name>substrate</name>
    </ligand>
</feature>
<dbReference type="PIRSF" id="PIRSF000171">
    <property type="entry name" value="SDHA_APRA_LASPO"/>
    <property type="match status" value="1"/>
</dbReference>
<feature type="binding site" evidence="16">
    <location>
        <position position="402"/>
    </location>
    <ligand>
        <name>substrate</name>
    </ligand>
</feature>
<dbReference type="Pfam" id="PF00890">
    <property type="entry name" value="FAD_binding_2"/>
    <property type="match status" value="1"/>
</dbReference>
<keyword evidence="23" id="KW-1185">Reference proteome</keyword>
<evidence type="ECO:0000256" key="9">
    <source>
        <dbReference type="ARBA" id="ARBA00022827"/>
    </source>
</evidence>
<dbReference type="RefSeq" id="WP_202662392.1">
    <property type="nucleotide sequence ID" value="NZ_JAESVP010000011.1"/>
</dbReference>
<keyword evidence="7 19" id="KW-0813">Transport</keyword>
<dbReference type="EC" id="1.3.5.1" evidence="5 19"/>
<keyword evidence="11 19" id="KW-0560">Oxidoreductase</keyword>
<comment type="similarity">
    <text evidence="3 19">Belongs to the FAD-dependent oxidoreductase 2 family. FRD/SDH subfamily.</text>
</comment>
<gene>
    <name evidence="22" type="ORF">JI744_17090</name>
</gene>
<dbReference type="SUPFAM" id="SSF51905">
    <property type="entry name" value="FAD/NAD(P)-binding domain"/>
    <property type="match status" value="1"/>
</dbReference>
<dbReference type="SUPFAM" id="SSF56425">
    <property type="entry name" value="Succinate dehydrogenase/fumarate reductase flavoprotein, catalytic domain"/>
    <property type="match status" value="1"/>
</dbReference>
<dbReference type="UniPathway" id="UPA00223">
    <property type="reaction ID" value="UER01005"/>
</dbReference>
<evidence type="ECO:0000256" key="11">
    <source>
        <dbReference type="ARBA" id="ARBA00023002"/>
    </source>
</evidence>
<dbReference type="InterPro" id="IPR027477">
    <property type="entry name" value="Succ_DH/fumarate_Rdtase_cat_sf"/>
</dbReference>
<feature type="binding site" evidence="17">
    <location>
        <begin position="18"/>
        <end position="23"/>
    </location>
    <ligand>
        <name>FAD</name>
        <dbReference type="ChEBI" id="CHEBI:57692"/>
    </ligand>
</feature>
<dbReference type="EMBL" id="JAESVP010000011">
    <property type="protein sequence ID" value="MBL4929822.1"/>
    <property type="molecule type" value="Genomic_DNA"/>
</dbReference>
<dbReference type="FunFam" id="1.20.58.100:FF:000001">
    <property type="entry name" value="Succinate dehydrogenase flavoprotein subunit (SdhA)"/>
    <property type="match status" value="1"/>
</dbReference>
<evidence type="ECO:0000313" key="22">
    <source>
        <dbReference type="EMBL" id="MBL4929822.1"/>
    </source>
</evidence>
<feature type="binding site" evidence="16">
    <location>
        <position position="246"/>
    </location>
    <ligand>
        <name>substrate</name>
    </ligand>
</feature>
<dbReference type="InterPro" id="IPR014006">
    <property type="entry name" value="Succ_Dhase_FrdA_Gneg"/>
</dbReference>
<dbReference type="InterPro" id="IPR003952">
    <property type="entry name" value="FRD_SDH_FAD_BS"/>
</dbReference>
<keyword evidence="19" id="KW-0816">Tricarboxylic acid cycle</keyword>
<dbReference type="InterPro" id="IPR036188">
    <property type="entry name" value="FAD/NAD-bd_sf"/>
</dbReference>
<dbReference type="PROSITE" id="PS00504">
    <property type="entry name" value="FRD_SDH_FAD_BINDING"/>
    <property type="match status" value="1"/>
</dbReference>
<dbReference type="GO" id="GO:0022900">
    <property type="term" value="P:electron transport chain"/>
    <property type="evidence" value="ECO:0007669"/>
    <property type="project" value="UniProtKB-UniRule"/>
</dbReference>
<dbReference type="NCBIfam" id="TIGR01812">
    <property type="entry name" value="sdhA_frdA_Gneg"/>
    <property type="match status" value="1"/>
</dbReference>
<feature type="binding site" evidence="16">
    <location>
        <position position="258"/>
    </location>
    <ligand>
        <name>substrate</name>
    </ligand>
</feature>
<organism evidence="22 23">
    <name type="scientific">Fuscibacter oryzae</name>
    <dbReference type="NCBI Taxonomy" id="2803939"/>
    <lineage>
        <taxon>Bacteria</taxon>
        <taxon>Pseudomonadati</taxon>
        <taxon>Pseudomonadota</taxon>
        <taxon>Alphaproteobacteria</taxon>
        <taxon>Rhodobacterales</taxon>
        <taxon>Paracoccaceae</taxon>
        <taxon>Fuscibacter</taxon>
    </lineage>
</organism>
<evidence type="ECO:0000256" key="13">
    <source>
        <dbReference type="ARBA" id="ARBA00049220"/>
    </source>
</evidence>
<evidence type="ECO:0000256" key="7">
    <source>
        <dbReference type="ARBA" id="ARBA00022448"/>
    </source>
</evidence>
<evidence type="ECO:0000256" key="8">
    <source>
        <dbReference type="ARBA" id="ARBA00022630"/>
    </source>
</evidence>
<dbReference type="FunFam" id="3.90.700.10:FF:000001">
    <property type="entry name" value="Mitochondrial succinate dehydrogenase flavoprotein subunit"/>
    <property type="match status" value="1"/>
</dbReference>
<dbReference type="Pfam" id="PF02910">
    <property type="entry name" value="Succ_DH_flav_C"/>
    <property type="match status" value="1"/>
</dbReference>
<comment type="subunit">
    <text evidence="4">Part of an enzyme complex containing four subunits: a flavoprotein, an iron-sulfur, cytochrome b-556, and a hydrophobic anchor protein.</text>
</comment>
<dbReference type="GO" id="GO:0009061">
    <property type="term" value="P:anaerobic respiration"/>
    <property type="evidence" value="ECO:0007669"/>
    <property type="project" value="TreeGrafter"/>
</dbReference>
<dbReference type="Gene3D" id="3.90.700.10">
    <property type="entry name" value="Succinate dehydrogenase/fumarate reductase flavoprotein, catalytic domain"/>
    <property type="match status" value="1"/>
</dbReference>
<evidence type="ECO:0000256" key="16">
    <source>
        <dbReference type="PIRSR" id="PIRSR611281-2"/>
    </source>
</evidence>
<keyword evidence="19" id="KW-1003">Cell membrane</keyword>
<keyword evidence="9 17" id="KW-0274">FAD</keyword>
<feature type="active site" description="Proton acceptor" evidence="15">
    <location>
        <position position="290"/>
    </location>
</feature>
<protein>
    <recommendedName>
        <fullName evidence="6 14">Succinate dehydrogenase flavoprotein subunit</fullName>
        <ecNumber evidence="5 19">1.3.5.1</ecNumber>
    </recommendedName>
</protein>
<dbReference type="Gene3D" id="1.20.58.100">
    <property type="entry name" value="Fumarate reductase/succinate dehydrogenase flavoprotein-like, C-terminal domain"/>
    <property type="match status" value="1"/>
</dbReference>
<evidence type="ECO:0000256" key="17">
    <source>
        <dbReference type="PIRSR" id="PIRSR611281-3"/>
    </source>
</evidence>
<evidence type="ECO:0000259" key="20">
    <source>
        <dbReference type="Pfam" id="PF00890"/>
    </source>
</evidence>
<dbReference type="Gene3D" id="4.10.80.40">
    <property type="entry name" value="succinate dehydrogenase protein domain"/>
    <property type="match status" value="1"/>
</dbReference>
<feature type="binding site" evidence="17">
    <location>
        <position position="225"/>
    </location>
    <ligand>
        <name>FAD</name>
        <dbReference type="ChEBI" id="CHEBI:57692"/>
    </ligand>
</feature>
<evidence type="ECO:0000256" key="4">
    <source>
        <dbReference type="ARBA" id="ARBA00011294"/>
    </source>
</evidence>
<dbReference type="PANTHER" id="PTHR11632">
    <property type="entry name" value="SUCCINATE DEHYDROGENASE 2 FLAVOPROTEIN SUBUNIT"/>
    <property type="match status" value="1"/>
</dbReference>
<comment type="catalytic activity">
    <reaction evidence="13 19">
        <text>a quinone + succinate = fumarate + a quinol</text>
        <dbReference type="Rhea" id="RHEA:40523"/>
        <dbReference type="ChEBI" id="CHEBI:24646"/>
        <dbReference type="ChEBI" id="CHEBI:29806"/>
        <dbReference type="ChEBI" id="CHEBI:30031"/>
        <dbReference type="ChEBI" id="CHEBI:132124"/>
        <dbReference type="EC" id="1.3.5.1"/>
    </reaction>
</comment>
<dbReference type="GO" id="GO:0008177">
    <property type="term" value="F:succinate dehydrogenase (quinone) activity"/>
    <property type="evidence" value="ECO:0007669"/>
    <property type="project" value="UniProtKB-EC"/>
</dbReference>
<dbReference type="InterPro" id="IPR011281">
    <property type="entry name" value="Succ_DH_flav_su_fwd"/>
</dbReference>
<dbReference type="Proteomes" id="UP000619033">
    <property type="component" value="Unassembled WGS sequence"/>
</dbReference>
<keyword evidence="19" id="KW-0997">Cell inner membrane</keyword>
<dbReference type="GO" id="GO:0005886">
    <property type="term" value="C:plasma membrane"/>
    <property type="evidence" value="ECO:0007669"/>
    <property type="project" value="UniProtKB-SubCell"/>
</dbReference>
<feature type="binding site" evidence="17">
    <location>
        <position position="391"/>
    </location>
    <ligand>
        <name>FAD</name>
        <dbReference type="ChEBI" id="CHEBI:57692"/>
    </ligand>
</feature>
<evidence type="ECO:0000256" key="18">
    <source>
        <dbReference type="PIRSR" id="PIRSR611281-4"/>
    </source>
</evidence>
<comment type="pathway">
    <text evidence="2 19">Carbohydrate metabolism; tricarboxylic acid cycle; fumarate from succinate (bacterial route): step 1/1.</text>
</comment>
<keyword evidence="10 19" id="KW-0249">Electron transport</keyword>
<feature type="binding site" evidence="17">
    <location>
        <begin position="407"/>
        <end position="408"/>
    </location>
    <ligand>
        <name>FAD</name>
        <dbReference type="ChEBI" id="CHEBI:57692"/>
    </ligand>
</feature>
<comment type="cofactor">
    <cofactor evidence="17">
        <name>FAD</name>
        <dbReference type="ChEBI" id="CHEBI:57692"/>
    </cofactor>
    <text evidence="17">Flavinylated by SdhE, about 5% flavinylation occurs in the absence of SdhE.</text>
</comment>
<evidence type="ECO:0000313" key="23">
    <source>
        <dbReference type="Proteomes" id="UP000619033"/>
    </source>
</evidence>
<evidence type="ECO:0000256" key="2">
    <source>
        <dbReference type="ARBA" id="ARBA00004894"/>
    </source>
</evidence>
<comment type="caution">
    <text evidence="22">The sequence shown here is derived from an EMBL/GenBank/DDBJ whole genome shotgun (WGS) entry which is preliminary data.</text>
</comment>
<evidence type="ECO:0000256" key="12">
    <source>
        <dbReference type="ARBA" id="ARBA00023136"/>
    </source>
</evidence>
<keyword evidence="8 17" id="KW-0285">Flavoprotein</keyword>
<feature type="modified residue" description="Tele-8alpha-FAD histidine" evidence="18">
    <location>
        <position position="49"/>
    </location>
</feature>
<dbReference type="AlphaFoldDB" id="A0A8J7SVS3"/>
<evidence type="ECO:0000256" key="10">
    <source>
        <dbReference type="ARBA" id="ARBA00022982"/>
    </source>
</evidence>
<dbReference type="GO" id="GO:0006099">
    <property type="term" value="P:tricarboxylic acid cycle"/>
    <property type="evidence" value="ECO:0007669"/>
    <property type="project" value="UniProtKB-UniRule"/>
</dbReference>
<evidence type="ECO:0000256" key="15">
    <source>
        <dbReference type="PIRSR" id="PIRSR000171-1"/>
    </source>
</evidence>
<evidence type="ECO:0000259" key="21">
    <source>
        <dbReference type="Pfam" id="PF02910"/>
    </source>
</evidence>
<feature type="domain" description="Fumarate reductase/succinate dehydrogenase flavoprotein-like C-terminal" evidence="21">
    <location>
        <begin position="463"/>
        <end position="601"/>
    </location>
</feature>
<keyword evidence="12 19" id="KW-0472">Membrane</keyword>
<dbReference type="PANTHER" id="PTHR11632:SF51">
    <property type="entry name" value="SUCCINATE DEHYDROGENASE [UBIQUINONE] FLAVOPROTEIN SUBUNIT, MITOCHONDRIAL"/>
    <property type="match status" value="1"/>
</dbReference>
<evidence type="ECO:0000256" key="14">
    <source>
        <dbReference type="NCBIfam" id="TIGR01816"/>
    </source>
</evidence>
<accession>A0A8J7SVS3</accession>
<sequence length="601" mass="65313">MTQAYPYETHDYDVVVVGAGGAGLRATLGMAEQGLRTACVTKVFPTRSHTVAAQGGIAASLGNMGPDSWQWHLYDTVKGSDWLGDTDAMEYLAREAPKAVYELEHYGVPFSRTDEGKIYQRPFGGHTTEYGEGPPVQRTCAAADRTGHAILHTLYGQSLKEKAEFYIEFFALDLIITDGRCTGVVCWKLDDGTIHVFNAKMVVLATGGYGRAYFSATSAHTCTGDGGGMAARAGLALQDMEFVQFHPTGIYGSGCLITEGARGEGGYLTNSNGERFMERYAPTYKDLASRDVVSRCMTIEIREGRGVGPNKDHIHLHLNHLPKETLDLRLPGISESARIFAGVDLTKEPIPVLPTVHYNMGGIPTNYWGEVLAPTPENPDAIFPGLMAVGEAGCASVHGANRLGSNSLIDLVVFGRAAAIKAREVVDPKSATPPTNKVEVDRALSRLDGLRNANGAIPTADLRLEMQRTMQADAAVFRTDKTLAEGVEKMGKVAAKMADIKVTDRSLVWNSDLMETLELTNLMPNALATIVAAEARKESRGAHAHEDWPNRDDVNWRKHSLAKVEDTKVTLAFRPVHLEPLTKYEDGGIDPKKIAPKARVY</sequence>
<evidence type="ECO:0000256" key="3">
    <source>
        <dbReference type="ARBA" id="ARBA00008040"/>
    </source>
</evidence>
<evidence type="ECO:0000256" key="19">
    <source>
        <dbReference type="RuleBase" id="RU362051"/>
    </source>
</evidence>
<dbReference type="InterPro" id="IPR030664">
    <property type="entry name" value="SdhA/FrdA/AprA"/>
</dbReference>
<evidence type="ECO:0000256" key="5">
    <source>
        <dbReference type="ARBA" id="ARBA00012792"/>
    </source>
</evidence>
<dbReference type="NCBIfam" id="TIGR01816">
    <property type="entry name" value="sdhA_forward"/>
    <property type="match status" value="1"/>
</dbReference>
<dbReference type="InterPro" id="IPR015939">
    <property type="entry name" value="Fum_Rdtase/Succ_DH_flav-like_C"/>
</dbReference>
<evidence type="ECO:0000256" key="6">
    <source>
        <dbReference type="ARBA" id="ARBA00019965"/>
    </source>
</evidence>
<evidence type="ECO:0000256" key="1">
    <source>
        <dbReference type="ARBA" id="ARBA00004515"/>
    </source>
</evidence>
<dbReference type="GO" id="GO:0009055">
    <property type="term" value="F:electron transfer activity"/>
    <property type="evidence" value="ECO:0007669"/>
    <property type="project" value="UniProtKB-ARBA"/>
</dbReference>
<feature type="binding site" evidence="17">
    <location>
        <begin position="41"/>
        <end position="56"/>
    </location>
    <ligand>
        <name>FAD</name>
        <dbReference type="ChEBI" id="CHEBI:57692"/>
    </ligand>
</feature>
<dbReference type="FunFam" id="3.50.50.60:FF:000026">
    <property type="entry name" value="Succinate dehydrogenase flavoprotein subunit"/>
    <property type="match status" value="1"/>
</dbReference>
<dbReference type="InterPro" id="IPR003953">
    <property type="entry name" value="FAD-dep_OxRdtase_2_FAD-bd"/>
</dbReference>
<feature type="domain" description="FAD-dependent oxidoreductase 2 FAD-binding" evidence="20">
    <location>
        <begin position="13"/>
        <end position="408"/>
    </location>
</feature>
<dbReference type="InterPro" id="IPR037099">
    <property type="entry name" value="Fum_R/Succ_DH_flav-like_C_sf"/>
</dbReference>
<comment type="subcellular location">
    <subcellularLocation>
        <location evidence="1 19">Cell inner membrane</location>
        <topology evidence="1 19">Peripheral membrane protein</topology>
        <orientation evidence="1 19">Cytoplasmic side</orientation>
    </subcellularLocation>
</comment>
<name>A0A8J7SVS3_9RHOB</name>
<dbReference type="GO" id="GO:0050660">
    <property type="term" value="F:flavin adenine dinucleotide binding"/>
    <property type="evidence" value="ECO:0007669"/>
    <property type="project" value="UniProtKB-UniRule"/>
</dbReference>
<proteinExistence type="inferred from homology"/>
<dbReference type="SUPFAM" id="SSF46977">
    <property type="entry name" value="Succinate dehydrogenase/fumarate reductase flavoprotein C-terminal domain"/>
    <property type="match status" value="1"/>
</dbReference>